<dbReference type="AlphaFoldDB" id="A0A7R8XEL2"/>
<feature type="transmembrane region" description="Helical" evidence="2">
    <location>
        <begin position="6"/>
        <end position="26"/>
    </location>
</feature>
<keyword evidence="2" id="KW-0472">Membrane</keyword>
<proteinExistence type="predicted"/>
<evidence type="ECO:0000313" key="4">
    <source>
        <dbReference type="Proteomes" id="UP000677054"/>
    </source>
</evidence>
<protein>
    <submittedName>
        <fullName evidence="3">Uncharacterized protein</fullName>
    </submittedName>
</protein>
<dbReference type="EMBL" id="LR901303">
    <property type="protein sequence ID" value="CAD7248305.1"/>
    <property type="molecule type" value="Genomic_DNA"/>
</dbReference>
<dbReference type="EMBL" id="CAJPEV010001786">
    <property type="protein sequence ID" value="CAG0894339.1"/>
    <property type="molecule type" value="Genomic_DNA"/>
</dbReference>
<sequence length="137" mass="15033">MTVIWASVLYGLYHGLIYLPVMLSWFGPEPFRDAISDTNEFSPSPADHAHPDEFSFSSKVSEASPIEGRKHSIQASFPQKVPNLHLGLFRSSGKYPLDGGAAPSKSGKAGMHESPVPIVMTLQPRACRETYTARPFT</sequence>
<evidence type="ECO:0000256" key="2">
    <source>
        <dbReference type="SAM" id="Phobius"/>
    </source>
</evidence>
<keyword evidence="2" id="KW-0812">Transmembrane</keyword>
<dbReference type="Proteomes" id="UP000677054">
    <property type="component" value="Unassembled WGS sequence"/>
</dbReference>
<keyword evidence="4" id="KW-1185">Reference proteome</keyword>
<reference evidence="3" key="1">
    <citation type="submission" date="2020-11" db="EMBL/GenBank/DDBJ databases">
        <authorList>
            <person name="Tran Van P."/>
        </authorList>
    </citation>
    <scope>NUCLEOTIDE SEQUENCE</scope>
</reference>
<accession>A0A7R8XEL2</accession>
<evidence type="ECO:0000313" key="3">
    <source>
        <dbReference type="EMBL" id="CAD7248305.1"/>
    </source>
</evidence>
<gene>
    <name evidence="3" type="ORF">DSTB1V02_LOCUS8123</name>
</gene>
<evidence type="ECO:0000256" key="1">
    <source>
        <dbReference type="SAM" id="MobiDB-lite"/>
    </source>
</evidence>
<keyword evidence="2" id="KW-1133">Transmembrane helix</keyword>
<organism evidence="3">
    <name type="scientific">Darwinula stevensoni</name>
    <dbReference type="NCBI Taxonomy" id="69355"/>
    <lineage>
        <taxon>Eukaryota</taxon>
        <taxon>Metazoa</taxon>
        <taxon>Ecdysozoa</taxon>
        <taxon>Arthropoda</taxon>
        <taxon>Crustacea</taxon>
        <taxon>Oligostraca</taxon>
        <taxon>Ostracoda</taxon>
        <taxon>Podocopa</taxon>
        <taxon>Podocopida</taxon>
        <taxon>Darwinulocopina</taxon>
        <taxon>Darwinuloidea</taxon>
        <taxon>Darwinulidae</taxon>
        <taxon>Darwinula</taxon>
    </lineage>
</organism>
<name>A0A7R8XEL2_9CRUS</name>
<feature type="region of interest" description="Disordered" evidence="1">
    <location>
        <begin position="37"/>
        <end position="71"/>
    </location>
</feature>